<keyword evidence="2" id="KW-1185">Reference proteome</keyword>
<organism evidence="2 3">
    <name type="scientific">Raphanus sativus</name>
    <name type="common">Radish</name>
    <name type="synonym">Raphanus raphanistrum var. sativus</name>
    <dbReference type="NCBI Taxonomy" id="3726"/>
    <lineage>
        <taxon>Eukaryota</taxon>
        <taxon>Viridiplantae</taxon>
        <taxon>Streptophyta</taxon>
        <taxon>Embryophyta</taxon>
        <taxon>Tracheophyta</taxon>
        <taxon>Spermatophyta</taxon>
        <taxon>Magnoliopsida</taxon>
        <taxon>eudicotyledons</taxon>
        <taxon>Gunneridae</taxon>
        <taxon>Pentapetalae</taxon>
        <taxon>rosids</taxon>
        <taxon>malvids</taxon>
        <taxon>Brassicales</taxon>
        <taxon>Brassicaceae</taxon>
        <taxon>Brassiceae</taxon>
        <taxon>Raphanus</taxon>
    </lineage>
</organism>
<dbReference type="AlphaFoldDB" id="A0A9W3DT82"/>
<accession>A0A9W3DT82</accession>
<dbReference type="Pfam" id="PF13966">
    <property type="entry name" value="zf-RVT"/>
    <property type="match status" value="1"/>
</dbReference>
<name>A0A9W3DT82_RAPSA</name>
<proteinExistence type="predicted"/>
<evidence type="ECO:0000259" key="1">
    <source>
        <dbReference type="Pfam" id="PF13966"/>
    </source>
</evidence>
<dbReference type="OrthoDB" id="1748554at2759"/>
<feature type="domain" description="Reverse transcriptase zinc-binding" evidence="1">
    <location>
        <begin position="157"/>
        <end position="241"/>
    </location>
</feature>
<dbReference type="Proteomes" id="UP000504610">
    <property type="component" value="Chromosome 1"/>
</dbReference>
<evidence type="ECO:0000313" key="2">
    <source>
        <dbReference type="Proteomes" id="UP000504610"/>
    </source>
</evidence>
<dbReference type="PANTHER" id="PTHR33116:SF84">
    <property type="entry name" value="RNA-DIRECTED DNA POLYMERASE"/>
    <property type="match status" value="1"/>
</dbReference>
<reference evidence="2" key="1">
    <citation type="journal article" date="2019" name="Database">
        <title>The radish genome database (RadishGD): an integrated information resource for radish genomics.</title>
        <authorList>
            <person name="Yu H.J."/>
            <person name="Baek S."/>
            <person name="Lee Y.J."/>
            <person name="Cho A."/>
            <person name="Mun J.H."/>
        </authorList>
    </citation>
    <scope>NUCLEOTIDE SEQUENCE [LARGE SCALE GENOMIC DNA]</scope>
    <source>
        <strain evidence="2">cv. WK10039</strain>
    </source>
</reference>
<reference evidence="3" key="2">
    <citation type="submission" date="2025-08" db="UniProtKB">
        <authorList>
            <consortium name="RefSeq"/>
        </authorList>
    </citation>
    <scope>IDENTIFICATION</scope>
    <source>
        <tissue evidence="3">Leaf</tissue>
    </source>
</reference>
<dbReference type="RefSeq" id="XP_056866838.1">
    <property type="nucleotide sequence ID" value="XM_057010858.1"/>
</dbReference>
<dbReference type="KEGG" id="rsz:130512653"/>
<sequence>MVFRLKRLWLYFYGSGSLWVPWIKGNRFAGRSLWLINDSPRFSSTVRSMLQLKDQLHNFLRCSVGDGNTALFWHDYWTELGPLHQLFGSSGPRSLRIPLSATVSRAVDNGHWNIPSARSDDAVTLQIILSTMAVPSSSSRADVFLWRNSAGGFGPTFSSRVTWERLRITSPHVQWHPVVWFKEEIPRCSFISWTAFLGRLPTRDRLISWGLLVPPGCVLCSLADESISHLFFQCPFAVAAWSRFCGRYLASRPSSLDDVVILCQQFPGPHASRAVVVLKLINQVIIYNLWRERNARIFTAVSSTQEAFWRLVDRAVRDRLLSLTRPSTTAPSPSLLELYFWFLSPYS</sequence>
<dbReference type="PANTHER" id="PTHR33116">
    <property type="entry name" value="REVERSE TRANSCRIPTASE ZINC-BINDING DOMAIN-CONTAINING PROTEIN-RELATED-RELATED"/>
    <property type="match status" value="1"/>
</dbReference>
<evidence type="ECO:0000313" key="3">
    <source>
        <dbReference type="RefSeq" id="XP_056866838.1"/>
    </source>
</evidence>
<dbReference type="InterPro" id="IPR026960">
    <property type="entry name" value="RVT-Znf"/>
</dbReference>
<protein>
    <submittedName>
        <fullName evidence="3">Uncharacterized protein LOC130512653</fullName>
    </submittedName>
</protein>
<gene>
    <name evidence="3" type="primary">LOC130512653</name>
</gene>
<dbReference type="GeneID" id="130512653"/>